<dbReference type="Proteomes" id="UP000663854">
    <property type="component" value="Unassembled WGS sequence"/>
</dbReference>
<proteinExistence type="predicted"/>
<evidence type="ECO:0000313" key="2">
    <source>
        <dbReference type="EMBL" id="CAF1038617.1"/>
    </source>
</evidence>
<evidence type="ECO:0000313" key="4">
    <source>
        <dbReference type="Proteomes" id="UP000663854"/>
    </source>
</evidence>
<dbReference type="EMBL" id="CAJNOL010002408">
    <property type="protein sequence ID" value="CAF1497729.1"/>
    <property type="molecule type" value="Genomic_DNA"/>
</dbReference>
<comment type="caution">
    <text evidence="2">The sequence shown here is derived from an EMBL/GenBank/DDBJ whole genome shotgun (WGS) entry which is preliminary data.</text>
</comment>
<sequence>MESSSHLSLETNQSSVQGYSTPPRSNIRYESSSSSSSPNLSFSQLFHQSKILTSAELKRRFSPIKSSIKKHRHNFIQKTDSIVPLKQNLHMPMILEKLFDYKEDLSIKSLNENDCIVPISSSKFSFISSKIIHHQPNFDCFISDSFKTEQKHLFSISETTMKQKFQTLLQNK</sequence>
<dbReference type="Proteomes" id="UP000663870">
    <property type="component" value="Unassembled WGS sequence"/>
</dbReference>
<name>A0A814JIM0_9BILA</name>
<reference evidence="2" key="1">
    <citation type="submission" date="2021-02" db="EMBL/GenBank/DDBJ databases">
        <authorList>
            <person name="Nowell W R."/>
        </authorList>
    </citation>
    <scope>NUCLEOTIDE SEQUENCE</scope>
</reference>
<evidence type="ECO:0000256" key="1">
    <source>
        <dbReference type="SAM" id="MobiDB-lite"/>
    </source>
</evidence>
<feature type="compositionally biased region" description="Polar residues" evidence="1">
    <location>
        <begin position="1"/>
        <end position="30"/>
    </location>
</feature>
<gene>
    <name evidence="3" type="ORF">JXQ802_LOCUS40230</name>
    <name evidence="2" type="ORF">PYM288_LOCUS16520</name>
</gene>
<evidence type="ECO:0000313" key="3">
    <source>
        <dbReference type="EMBL" id="CAF1497729.1"/>
    </source>
</evidence>
<feature type="region of interest" description="Disordered" evidence="1">
    <location>
        <begin position="1"/>
        <end position="40"/>
    </location>
</feature>
<protein>
    <submittedName>
        <fullName evidence="2">Uncharacterized protein</fullName>
    </submittedName>
</protein>
<accession>A0A814JIM0</accession>
<organism evidence="2 4">
    <name type="scientific">Rotaria sordida</name>
    <dbReference type="NCBI Taxonomy" id="392033"/>
    <lineage>
        <taxon>Eukaryota</taxon>
        <taxon>Metazoa</taxon>
        <taxon>Spiralia</taxon>
        <taxon>Gnathifera</taxon>
        <taxon>Rotifera</taxon>
        <taxon>Eurotatoria</taxon>
        <taxon>Bdelloidea</taxon>
        <taxon>Philodinida</taxon>
        <taxon>Philodinidae</taxon>
        <taxon>Rotaria</taxon>
    </lineage>
</organism>
<dbReference type="AlphaFoldDB" id="A0A814JIM0"/>
<dbReference type="EMBL" id="CAJNOH010000433">
    <property type="protein sequence ID" value="CAF1038617.1"/>
    <property type="molecule type" value="Genomic_DNA"/>
</dbReference>
<keyword evidence="5" id="KW-1185">Reference proteome</keyword>
<evidence type="ECO:0000313" key="5">
    <source>
        <dbReference type="Proteomes" id="UP000663870"/>
    </source>
</evidence>